<dbReference type="Proteomes" id="UP000298416">
    <property type="component" value="Unassembled WGS sequence"/>
</dbReference>
<keyword evidence="4 8" id="KW-0812">Transmembrane</keyword>
<keyword evidence="5" id="KW-0677">Repeat</keyword>
<dbReference type="PANTHER" id="PTHR45667">
    <property type="entry name" value="S-ADENOSYLMETHIONINE MITOCHONDRIAL CARRIER PROTEIN"/>
    <property type="match status" value="1"/>
</dbReference>
<dbReference type="Pfam" id="PF00153">
    <property type="entry name" value="Mito_carr"/>
    <property type="match status" value="1"/>
</dbReference>
<feature type="repeat" description="Solcar" evidence="8">
    <location>
        <begin position="68"/>
        <end position="154"/>
    </location>
</feature>
<dbReference type="GO" id="GO:0016020">
    <property type="term" value="C:membrane"/>
    <property type="evidence" value="ECO:0007669"/>
    <property type="project" value="UniProtKB-SubCell"/>
</dbReference>
<evidence type="ECO:0000313" key="11">
    <source>
        <dbReference type="Proteomes" id="UP000298416"/>
    </source>
</evidence>
<evidence type="ECO:0000256" key="3">
    <source>
        <dbReference type="ARBA" id="ARBA00022448"/>
    </source>
</evidence>
<keyword evidence="3 9" id="KW-0813">Transport</keyword>
<evidence type="ECO:0000256" key="4">
    <source>
        <dbReference type="ARBA" id="ARBA00022692"/>
    </source>
</evidence>
<dbReference type="Gene3D" id="1.50.40.10">
    <property type="entry name" value="Mitochondrial carrier domain"/>
    <property type="match status" value="1"/>
</dbReference>
<reference evidence="10" key="1">
    <citation type="submission" date="2018-01" db="EMBL/GenBank/DDBJ databases">
        <authorList>
            <person name="Mao J.F."/>
        </authorList>
    </citation>
    <scope>NUCLEOTIDE SEQUENCE</scope>
    <source>
        <strain evidence="10">Huo1</strain>
        <tissue evidence="10">Leaf</tissue>
    </source>
</reference>
<name>A0A8X8YPN0_SALSN</name>
<evidence type="ECO:0000256" key="5">
    <source>
        <dbReference type="ARBA" id="ARBA00022737"/>
    </source>
</evidence>
<keyword evidence="11" id="KW-1185">Reference proteome</keyword>
<evidence type="ECO:0000256" key="1">
    <source>
        <dbReference type="ARBA" id="ARBA00004141"/>
    </source>
</evidence>
<dbReference type="AlphaFoldDB" id="A0A8X8YPN0"/>
<evidence type="ECO:0000256" key="7">
    <source>
        <dbReference type="ARBA" id="ARBA00023136"/>
    </source>
</evidence>
<dbReference type="InterPro" id="IPR018108">
    <property type="entry name" value="MCP_transmembrane"/>
</dbReference>
<dbReference type="InterPro" id="IPR023395">
    <property type="entry name" value="MCP_dom_sf"/>
</dbReference>
<evidence type="ECO:0000256" key="9">
    <source>
        <dbReference type="RuleBase" id="RU000488"/>
    </source>
</evidence>
<evidence type="ECO:0000256" key="2">
    <source>
        <dbReference type="ARBA" id="ARBA00006375"/>
    </source>
</evidence>
<protein>
    <submittedName>
        <fullName evidence="10">Uncharacterized protein</fullName>
    </submittedName>
</protein>
<dbReference type="PROSITE" id="PS50920">
    <property type="entry name" value="SOLCAR"/>
    <property type="match status" value="1"/>
</dbReference>
<comment type="similarity">
    <text evidence="2 9">Belongs to the mitochondrial carrier (TC 2.A.29) family.</text>
</comment>
<dbReference type="SUPFAM" id="SSF103506">
    <property type="entry name" value="Mitochondrial carrier"/>
    <property type="match status" value="1"/>
</dbReference>
<evidence type="ECO:0000313" key="10">
    <source>
        <dbReference type="EMBL" id="KAG6435859.1"/>
    </source>
</evidence>
<gene>
    <name evidence="10" type="ORF">SASPL_100740</name>
</gene>
<keyword evidence="7 8" id="KW-0472">Membrane</keyword>
<reference evidence="10" key="2">
    <citation type="submission" date="2020-08" db="EMBL/GenBank/DDBJ databases">
        <title>Plant Genome Project.</title>
        <authorList>
            <person name="Zhang R.-G."/>
        </authorList>
    </citation>
    <scope>NUCLEOTIDE SEQUENCE</scope>
    <source>
        <strain evidence="10">Huo1</strain>
        <tissue evidence="10">Leaf</tissue>
    </source>
</reference>
<keyword evidence="6" id="KW-1133">Transmembrane helix</keyword>
<comment type="caution">
    <text evidence="10">The sequence shown here is derived from an EMBL/GenBank/DDBJ whole genome shotgun (WGS) entry which is preliminary data.</text>
</comment>
<sequence length="212" mass="22570">METSTGNALIILSPNPRTHTDFNSSFNHLSTLISSSPSYSHSPNPTAATRKRVSPAAHALLKNLSTLERALIGASSGGIAGAFSYVCLHPLDTVKTKLQTKGASEIYKGAFDVIVKTFQSKGILGFYSGVSAVIVGSTFSSAVYFGTCEFGKSFLSKCGSFPPLFDVGTSRRDDEYHSFEFNTSGREVDEPLDVPNVICGGSDGSIIQNQIQ</sequence>
<comment type="subcellular location">
    <subcellularLocation>
        <location evidence="1">Membrane</location>
        <topology evidence="1">Multi-pass membrane protein</topology>
    </subcellularLocation>
</comment>
<proteinExistence type="inferred from homology"/>
<dbReference type="EMBL" id="PNBA02000001">
    <property type="protein sequence ID" value="KAG6435859.1"/>
    <property type="molecule type" value="Genomic_DNA"/>
</dbReference>
<organism evidence="10">
    <name type="scientific">Salvia splendens</name>
    <name type="common">Scarlet sage</name>
    <dbReference type="NCBI Taxonomy" id="180675"/>
    <lineage>
        <taxon>Eukaryota</taxon>
        <taxon>Viridiplantae</taxon>
        <taxon>Streptophyta</taxon>
        <taxon>Embryophyta</taxon>
        <taxon>Tracheophyta</taxon>
        <taxon>Spermatophyta</taxon>
        <taxon>Magnoliopsida</taxon>
        <taxon>eudicotyledons</taxon>
        <taxon>Gunneridae</taxon>
        <taxon>Pentapetalae</taxon>
        <taxon>asterids</taxon>
        <taxon>lamiids</taxon>
        <taxon>Lamiales</taxon>
        <taxon>Lamiaceae</taxon>
        <taxon>Nepetoideae</taxon>
        <taxon>Mentheae</taxon>
        <taxon>Salviinae</taxon>
        <taxon>Salvia</taxon>
        <taxon>Salvia subgen. Calosphace</taxon>
        <taxon>core Calosphace</taxon>
    </lineage>
</organism>
<evidence type="ECO:0000256" key="6">
    <source>
        <dbReference type="ARBA" id="ARBA00022989"/>
    </source>
</evidence>
<accession>A0A8X8YPN0</accession>
<evidence type="ECO:0000256" key="8">
    <source>
        <dbReference type="PROSITE-ProRule" id="PRU00282"/>
    </source>
</evidence>